<organism evidence="2 3">
    <name type="scientific">Rhodonia placenta</name>
    <dbReference type="NCBI Taxonomy" id="104341"/>
    <lineage>
        <taxon>Eukaryota</taxon>
        <taxon>Fungi</taxon>
        <taxon>Dikarya</taxon>
        <taxon>Basidiomycota</taxon>
        <taxon>Agaricomycotina</taxon>
        <taxon>Agaricomycetes</taxon>
        <taxon>Polyporales</taxon>
        <taxon>Adustoporiaceae</taxon>
        <taxon>Rhodonia</taxon>
    </lineage>
</organism>
<feature type="compositionally biased region" description="Basic and acidic residues" evidence="1">
    <location>
        <begin position="60"/>
        <end position="78"/>
    </location>
</feature>
<feature type="region of interest" description="Disordered" evidence="1">
    <location>
        <begin position="54"/>
        <end position="92"/>
    </location>
</feature>
<evidence type="ECO:0000313" key="3">
    <source>
        <dbReference type="Proteomes" id="UP000639403"/>
    </source>
</evidence>
<proteinExistence type="predicted"/>
<name>A0A8H7TY99_9APHY</name>
<comment type="caution">
    <text evidence="2">The sequence shown here is derived from an EMBL/GenBank/DDBJ whole genome shotgun (WGS) entry which is preliminary data.</text>
</comment>
<sequence length="92" mass="10293">MLGPSDGLVSLVVLLDRSGCAMGAQLLFAGKDKGRRTISEVDVNEVLEVKGMNKALTHSHNGERKQEPKPRIREDKYRPLKCRGAHHPTYRK</sequence>
<feature type="compositionally biased region" description="Basic residues" evidence="1">
    <location>
        <begin position="79"/>
        <end position="92"/>
    </location>
</feature>
<evidence type="ECO:0000256" key="1">
    <source>
        <dbReference type="SAM" id="MobiDB-lite"/>
    </source>
</evidence>
<evidence type="ECO:0000313" key="2">
    <source>
        <dbReference type="EMBL" id="KAF9803688.1"/>
    </source>
</evidence>
<accession>A0A8H7TY99</accession>
<reference evidence="2" key="1">
    <citation type="submission" date="2020-11" db="EMBL/GenBank/DDBJ databases">
        <authorList>
            <person name="Koelle M."/>
            <person name="Horta M.A.C."/>
            <person name="Nowrousian M."/>
            <person name="Ohm R.A."/>
            <person name="Benz P."/>
            <person name="Pilgard A."/>
        </authorList>
    </citation>
    <scope>NUCLEOTIDE SEQUENCE</scope>
    <source>
        <strain evidence="2">FPRL280</strain>
    </source>
</reference>
<dbReference type="EMBL" id="JADOXO010000484">
    <property type="protein sequence ID" value="KAF9803688.1"/>
    <property type="molecule type" value="Genomic_DNA"/>
</dbReference>
<reference evidence="2" key="2">
    <citation type="journal article" name="Front. Microbiol.">
        <title>Degradative Capacity of Two Strains of Rhodonia placenta: From Phenotype to Genotype.</title>
        <authorList>
            <person name="Kolle M."/>
            <person name="Horta M.A.C."/>
            <person name="Nowrousian M."/>
            <person name="Ohm R.A."/>
            <person name="Benz J.P."/>
            <person name="Pilgard A."/>
        </authorList>
    </citation>
    <scope>NUCLEOTIDE SEQUENCE</scope>
    <source>
        <strain evidence="2">FPRL280</strain>
    </source>
</reference>
<dbReference type="AlphaFoldDB" id="A0A8H7TY99"/>
<gene>
    <name evidence="2" type="ORF">IEO21_09592</name>
</gene>
<dbReference type="Proteomes" id="UP000639403">
    <property type="component" value="Unassembled WGS sequence"/>
</dbReference>
<protein>
    <submittedName>
        <fullName evidence="2">Uncharacterized protein</fullName>
    </submittedName>
</protein>